<sequence>MASVSNLGYLVLGVSDLDAWEHFAVDIIGLQAGQRVAGESLALRMDDYAQRLLLEKNDADDLLAAGWEFDTDEQLDAFVAHAAAAGVKVDEADAALTKRRRVGRLFTCLDPDGVAHEFFTRAERAPAHDMFRSKVLKSRFNTGRLGVGHFVAVPKSVERTDAFCKQVLGLKVSDYARGEMAPGVVLEIAFFHALTGRHHSMATAKVPFPFKKRIHHILVEAIDPNDVGLAYDRCTRANVPVAMELGHHPNDQMFSFYVQTPSGFALEFGSGGVVVDDDNWEVRQYAELSDWGHRHHPPARHEPRAGE</sequence>
<dbReference type="PROSITE" id="PS00082">
    <property type="entry name" value="EXTRADIOL_DIOXYGENAS"/>
    <property type="match status" value="1"/>
</dbReference>
<keyword evidence="5 8" id="KW-0223">Dioxygenase</keyword>
<dbReference type="EC" id="1.13.11.-" evidence="10"/>
<dbReference type="InterPro" id="IPR029068">
    <property type="entry name" value="Glyas_Bleomycin-R_OHBP_Dase"/>
</dbReference>
<evidence type="ECO:0000313" key="10">
    <source>
        <dbReference type="EMBL" id="CAB3788521.1"/>
    </source>
</evidence>
<evidence type="ECO:0000256" key="4">
    <source>
        <dbReference type="ARBA" id="ARBA00022797"/>
    </source>
</evidence>
<dbReference type="GO" id="GO:0051213">
    <property type="term" value="F:dioxygenase activity"/>
    <property type="evidence" value="ECO:0007669"/>
    <property type="project" value="UniProtKB-KW"/>
</dbReference>
<dbReference type="CDD" id="cd07252">
    <property type="entry name" value="BphC1-RGP6_N_like"/>
    <property type="match status" value="1"/>
</dbReference>
<gene>
    <name evidence="10" type="primary">todE</name>
    <name evidence="10" type="ORF">LMG28688_02705</name>
</gene>
<dbReference type="InterPro" id="IPR037523">
    <property type="entry name" value="VOC_core"/>
</dbReference>
<dbReference type="InterPro" id="IPR004360">
    <property type="entry name" value="Glyas_Fos-R_dOase_dom"/>
</dbReference>
<keyword evidence="6 8" id="KW-0560">Oxidoreductase</keyword>
<dbReference type="Pfam" id="PF00903">
    <property type="entry name" value="Glyoxalase"/>
    <property type="match status" value="1"/>
</dbReference>
<feature type="domain" description="VOC" evidence="9">
    <location>
        <begin position="6"/>
        <end position="121"/>
    </location>
</feature>
<protein>
    <submittedName>
        <fullName evidence="10">3-methylcatechol 2,3-dioxygenase</fullName>
        <ecNumber evidence="10">1.13.11.-</ecNumber>
    </submittedName>
</protein>
<evidence type="ECO:0000256" key="5">
    <source>
        <dbReference type="ARBA" id="ARBA00022964"/>
    </source>
</evidence>
<dbReference type="Gene3D" id="3.10.180.10">
    <property type="entry name" value="2,3-Dihydroxybiphenyl 1,2-Dioxygenase, domain 1"/>
    <property type="match status" value="2"/>
</dbReference>
<keyword evidence="4 8" id="KW-0058">Aromatic hydrocarbons catabolism</keyword>
<evidence type="ECO:0000256" key="8">
    <source>
        <dbReference type="RuleBase" id="RU000683"/>
    </source>
</evidence>
<reference evidence="10 11" key="1">
    <citation type="submission" date="2020-04" db="EMBL/GenBank/DDBJ databases">
        <authorList>
            <person name="De Canck E."/>
        </authorList>
    </citation>
    <scope>NUCLEOTIDE SEQUENCE [LARGE SCALE GENOMIC DNA]</scope>
    <source>
        <strain evidence="10 11">LMG 28688</strain>
    </source>
</reference>
<comment type="cofactor">
    <cofactor evidence="1 8">
        <name>Fe(2+)</name>
        <dbReference type="ChEBI" id="CHEBI:29033"/>
    </cofactor>
</comment>
<evidence type="ECO:0000256" key="1">
    <source>
        <dbReference type="ARBA" id="ARBA00001954"/>
    </source>
</evidence>
<dbReference type="AlphaFoldDB" id="A0A6J5FX39"/>
<comment type="similarity">
    <text evidence="2 8">Belongs to the extradiol ring-cleavage dioxygenase family.</text>
</comment>
<evidence type="ECO:0000256" key="3">
    <source>
        <dbReference type="ARBA" id="ARBA00022723"/>
    </source>
</evidence>
<keyword evidence="3" id="KW-0479">Metal-binding</keyword>
<accession>A0A6J5FX39</accession>
<evidence type="ECO:0000313" key="11">
    <source>
        <dbReference type="Proteomes" id="UP000494119"/>
    </source>
</evidence>
<dbReference type="SUPFAM" id="SSF54593">
    <property type="entry name" value="Glyoxalase/Bleomycin resistance protein/Dihydroxybiphenyl dioxygenase"/>
    <property type="match status" value="1"/>
</dbReference>
<dbReference type="Proteomes" id="UP000494119">
    <property type="component" value="Unassembled WGS sequence"/>
</dbReference>
<dbReference type="PROSITE" id="PS51819">
    <property type="entry name" value="VOC"/>
    <property type="match status" value="2"/>
</dbReference>
<name>A0A6J5FX39_9BURK</name>
<evidence type="ECO:0000256" key="6">
    <source>
        <dbReference type="ARBA" id="ARBA00023002"/>
    </source>
</evidence>
<organism evidence="10 11">
    <name type="scientific">Paraburkholderia caffeinitolerans</name>
    <dbReference type="NCBI Taxonomy" id="1723730"/>
    <lineage>
        <taxon>Bacteria</taxon>
        <taxon>Pseudomonadati</taxon>
        <taxon>Pseudomonadota</taxon>
        <taxon>Betaproteobacteria</taxon>
        <taxon>Burkholderiales</taxon>
        <taxon>Burkholderiaceae</taxon>
        <taxon>Paraburkholderia</taxon>
    </lineage>
</organism>
<dbReference type="InterPro" id="IPR000486">
    <property type="entry name" value="Xdiol_ring_cleave_dOase_1/2"/>
</dbReference>
<evidence type="ECO:0000259" key="9">
    <source>
        <dbReference type="PROSITE" id="PS51819"/>
    </source>
</evidence>
<dbReference type="Pfam" id="PF22632">
    <property type="entry name" value="BphC_D1"/>
    <property type="match status" value="1"/>
</dbReference>
<dbReference type="RefSeq" id="WP_129563631.1">
    <property type="nucleotide sequence ID" value="NZ_CADIKL010000011.1"/>
</dbReference>
<proteinExistence type="inferred from homology"/>
<keyword evidence="7 8" id="KW-0408">Iron</keyword>
<evidence type="ECO:0000256" key="7">
    <source>
        <dbReference type="ARBA" id="ARBA00023004"/>
    </source>
</evidence>
<dbReference type="GO" id="GO:0008198">
    <property type="term" value="F:ferrous iron binding"/>
    <property type="evidence" value="ECO:0007669"/>
    <property type="project" value="InterPro"/>
</dbReference>
<evidence type="ECO:0000256" key="2">
    <source>
        <dbReference type="ARBA" id="ARBA00008784"/>
    </source>
</evidence>
<dbReference type="CDD" id="cd07237">
    <property type="entry name" value="BphC1-RGP6_C_like"/>
    <property type="match status" value="1"/>
</dbReference>
<dbReference type="EMBL" id="CADIKL010000011">
    <property type="protein sequence ID" value="CAB3788521.1"/>
    <property type="molecule type" value="Genomic_DNA"/>
</dbReference>
<keyword evidence="11" id="KW-1185">Reference proteome</keyword>
<feature type="domain" description="VOC" evidence="9">
    <location>
        <begin position="146"/>
        <end position="271"/>
    </location>
</feature>